<gene>
    <name evidence="13" type="ORF">BegalDRAFT_1251</name>
</gene>
<dbReference type="InterPro" id="IPR000700">
    <property type="entry name" value="PAS-assoc_C"/>
</dbReference>
<evidence type="ECO:0000313" key="13">
    <source>
        <dbReference type="EMBL" id="EIJ42150.1"/>
    </source>
</evidence>
<dbReference type="Pfam" id="PF00563">
    <property type="entry name" value="EAL"/>
    <property type="match status" value="1"/>
</dbReference>
<dbReference type="Pfam" id="PF00990">
    <property type="entry name" value="GGDEF"/>
    <property type="match status" value="1"/>
</dbReference>
<dbReference type="OrthoDB" id="9804951at2"/>
<evidence type="ECO:0000259" key="11">
    <source>
        <dbReference type="PROSITE" id="PS50883"/>
    </source>
</evidence>
<evidence type="ECO:0000256" key="4">
    <source>
        <dbReference type="ARBA" id="ARBA00022692"/>
    </source>
</evidence>
<dbReference type="NCBIfam" id="TIGR00254">
    <property type="entry name" value="GGDEF"/>
    <property type="match status" value="1"/>
</dbReference>
<evidence type="ECO:0000256" key="1">
    <source>
        <dbReference type="ARBA" id="ARBA00004370"/>
    </source>
</evidence>
<dbReference type="SMART" id="SM00267">
    <property type="entry name" value="GGDEF"/>
    <property type="match status" value="1"/>
</dbReference>
<feature type="domain" description="PAS" evidence="8">
    <location>
        <begin position="357"/>
        <end position="394"/>
    </location>
</feature>
<reference evidence="13 14" key="1">
    <citation type="submission" date="2011-11" db="EMBL/GenBank/DDBJ databases">
        <title>Improved High-Quality Draft sequence of Beggiatoa alba B18lD.</title>
        <authorList>
            <consortium name="US DOE Joint Genome Institute"/>
            <person name="Lucas S."/>
            <person name="Han J."/>
            <person name="Lapidus A."/>
            <person name="Cheng J.-F."/>
            <person name="Goodwin L."/>
            <person name="Pitluck S."/>
            <person name="Peters L."/>
            <person name="Mikhailova N."/>
            <person name="Held B."/>
            <person name="Detter J.C."/>
            <person name="Han C."/>
            <person name="Tapia R."/>
            <person name="Land M."/>
            <person name="Hauser L."/>
            <person name="Kyrpides N."/>
            <person name="Ivanova N."/>
            <person name="Pagani I."/>
            <person name="Samuel K."/>
            <person name="Teske A."/>
            <person name="Mueller J."/>
            <person name="Woyke T."/>
        </authorList>
    </citation>
    <scope>NUCLEOTIDE SEQUENCE [LARGE SCALE GENOMIC DNA]</scope>
    <source>
        <strain evidence="13 14">B18LD</strain>
    </source>
</reference>
<dbReference type="SUPFAM" id="SSF55073">
    <property type="entry name" value="Nucleotide cyclase"/>
    <property type="match status" value="1"/>
</dbReference>
<dbReference type="SMART" id="SM01079">
    <property type="entry name" value="CHASE"/>
    <property type="match status" value="1"/>
</dbReference>
<dbReference type="Pfam" id="PF03924">
    <property type="entry name" value="CHASE"/>
    <property type="match status" value="1"/>
</dbReference>
<organism evidence="13 14">
    <name type="scientific">Beggiatoa alba B18LD</name>
    <dbReference type="NCBI Taxonomy" id="395493"/>
    <lineage>
        <taxon>Bacteria</taxon>
        <taxon>Pseudomonadati</taxon>
        <taxon>Pseudomonadota</taxon>
        <taxon>Gammaproteobacteria</taxon>
        <taxon>Thiotrichales</taxon>
        <taxon>Thiotrichaceae</taxon>
        <taxon>Beggiatoa</taxon>
    </lineage>
</organism>
<dbReference type="EMBL" id="JH600070">
    <property type="protein sequence ID" value="EIJ42150.1"/>
    <property type="molecule type" value="Genomic_DNA"/>
</dbReference>
<dbReference type="AlphaFoldDB" id="I3CEV7"/>
<dbReference type="NCBIfam" id="TIGR00229">
    <property type="entry name" value="sensory_box"/>
    <property type="match status" value="1"/>
</dbReference>
<dbReference type="PROSITE" id="PS50883">
    <property type="entry name" value="EAL"/>
    <property type="match status" value="1"/>
</dbReference>
<dbReference type="PROSITE" id="PS50839">
    <property type="entry name" value="CHASE"/>
    <property type="match status" value="1"/>
</dbReference>
<evidence type="ECO:0000256" key="3">
    <source>
        <dbReference type="ARBA" id="ARBA00022636"/>
    </source>
</evidence>
<dbReference type="FunFam" id="3.20.20.450:FF:000001">
    <property type="entry name" value="Cyclic di-GMP phosphodiesterase yahA"/>
    <property type="match status" value="1"/>
</dbReference>
<keyword evidence="14" id="KW-1185">Reference proteome</keyword>
<dbReference type="PROSITE" id="PS50887">
    <property type="entry name" value="GGDEF"/>
    <property type="match status" value="1"/>
</dbReference>
<keyword evidence="4 7" id="KW-0812">Transmembrane</keyword>
<dbReference type="PANTHER" id="PTHR44757">
    <property type="entry name" value="DIGUANYLATE CYCLASE DGCP"/>
    <property type="match status" value="1"/>
</dbReference>
<evidence type="ECO:0000313" key="14">
    <source>
        <dbReference type="Proteomes" id="UP000005744"/>
    </source>
</evidence>
<dbReference type="STRING" id="395493.BegalDRAFT_1251"/>
<feature type="domain" description="GGDEF" evidence="12">
    <location>
        <begin position="522"/>
        <end position="656"/>
    </location>
</feature>
<dbReference type="EC" id="3.1.4.52" evidence="2"/>
<dbReference type="CDD" id="cd01948">
    <property type="entry name" value="EAL"/>
    <property type="match status" value="1"/>
</dbReference>
<sequence length="920" mass="106727">MPNFLLKKPYLALLLVTFIGLSLSFTSFTYTKQWETQAFIQEKEVLLNQYIRLLRQSSLTINTLLNSLRSLYTLQQQVKPDDFNLLTNQELLNDWIYGFLWLPRIDDSQRQAIEQQLARPFWDIDAQQPRSPAPIRAAYYPVLLAEPQLHVENLQGLDLSQNYLHPYPSHSYDSRLITINNPQQPTELQLHVFLPIYDPITQPHIAGFFTIVLRINTFIETLLRPAKQRQNLFLVIRDANTEQLIYAPTWYKPTDKKILQNNILRSIPLDFEGQHWQIELQYLAENTGEQYHYAWIVLLVGCLFTAGLVRYLYVIINNGVQTEQLVQQRTQNLLEVNQTLSEEMQAREQMTLALIAAEKKYRAIFENAIEGIFQCDPDGHFLRVNPAFVRMFAFHNMAEICAIHCHNNKINLFLNTQQYQSYLNRLNRDGEVKDFEYQAVCANQEIIWVSETTKAVYDKLGKLTHYEGIIENITERKKQEEKLRYAASHDTLTGLHNRSAFTERLTTLIKQQHAHFLISNIISFAVLFVDLDRFKIVNDSMGHLVGDKLLQAVAKRLLTSTQHANTHIARFGGDEFALLMEKISNLNTLEQYIENIQKQLSQPYELEGETFVTTASIGIALSSAHYLSADEVLRDADTAMYAAKKQGLGKYAFFQPKMHTHVVHLMRMEADLRKAFEREELQVYYQPIISLENQHTVGLEALVRWQHPQRGLIPPDEFIPLAEETGMIQELGRWVFQVACKQLRKWQQRYPQHAQLGININVSAIQFKQPRLVRDIQDILEKTGVSPRNCRIEITESAMMYNPEETLKILKELKELELQLYIDDFGTGYSSLSYLQKFPIDALKIDKSFIRDLDNDKRSYQIAQAIIALGEAFNLKTVAEGVETQKQLSLLKSVHCHQVQGFLFSRPKPLADIENYLQHH</sequence>
<dbReference type="PROSITE" id="PS50113">
    <property type="entry name" value="PAC"/>
    <property type="match status" value="1"/>
</dbReference>
<dbReference type="SMART" id="SM00086">
    <property type="entry name" value="PAC"/>
    <property type="match status" value="1"/>
</dbReference>
<dbReference type="Gene3D" id="3.30.70.270">
    <property type="match status" value="1"/>
</dbReference>
<dbReference type="SUPFAM" id="SSF55785">
    <property type="entry name" value="PYP-like sensor domain (PAS domain)"/>
    <property type="match status" value="1"/>
</dbReference>
<evidence type="ECO:0000259" key="9">
    <source>
        <dbReference type="PROSITE" id="PS50113"/>
    </source>
</evidence>
<dbReference type="SUPFAM" id="SSF141868">
    <property type="entry name" value="EAL domain-like"/>
    <property type="match status" value="1"/>
</dbReference>
<keyword evidence="6 7" id="KW-0472">Membrane</keyword>
<dbReference type="SMART" id="SM00052">
    <property type="entry name" value="EAL"/>
    <property type="match status" value="1"/>
</dbReference>
<dbReference type="InterPro" id="IPR000014">
    <property type="entry name" value="PAS"/>
</dbReference>
<keyword evidence="3" id="KW-0973">c-di-GMP</keyword>
<dbReference type="PROSITE" id="PS50112">
    <property type="entry name" value="PAS"/>
    <property type="match status" value="1"/>
</dbReference>
<dbReference type="Pfam" id="PF13426">
    <property type="entry name" value="PAS_9"/>
    <property type="match status" value="1"/>
</dbReference>
<dbReference type="GO" id="GO:0007165">
    <property type="term" value="P:signal transduction"/>
    <property type="evidence" value="ECO:0007669"/>
    <property type="project" value="UniProtKB-ARBA"/>
</dbReference>
<dbReference type="InterPro" id="IPR006189">
    <property type="entry name" value="CHASE_dom"/>
</dbReference>
<dbReference type="PANTHER" id="PTHR44757:SF2">
    <property type="entry name" value="BIOFILM ARCHITECTURE MAINTENANCE PROTEIN MBAA"/>
    <property type="match status" value="1"/>
</dbReference>
<dbReference type="InterPro" id="IPR035919">
    <property type="entry name" value="EAL_sf"/>
</dbReference>
<dbReference type="GO" id="GO:0016020">
    <property type="term" value="C:membrane"/>
    <property type="evidence" value="ECO:0007669"/>
    <property type="project" value="UniProtKB-SubCell"/>
</dbReference>
<dbReference type="InterPro" id="IPR029787">
    <property type="entry name" value="Nucleotide_cyclase"/>
</dbReference>
<dbReference type="InterPro" id="IPR001610">
    <property type="entry name" value="PAC"/>
</dbReference>
<proteinExistence type="predicted"/>
<keyword evidence="5 7" id="KW-1133">Transmembrane helix</keyword>
<evidence type="ECO:0000256" key="6">
    <source>
        <dbReference type="ARBA" id="ARBA00023136"/>
    </source>
</evidence>
<evidence type="ECO:0000259" key="10">
    <source>
        <dbReference type="PROSITE" id="PS50839"/>
    </source>
</evidence>
<dbReference type="CDD" id="cd00130">
    <property type="entry name" value="PAS"/>
    <property type="match status" value="1"/>
</dbReference>
<dbReference type="Gene3D" id="3.20.20.450">
    <property type="entry name" value="EAL domain"/>
    <property type="match status" value="1"/>
</dbReference>
<dbReference type="eggNOG" id="COG5001">
    <property type="taxonomic scope" value="Bacteria"/>
</dbReference>
<dbReference type="Proteomes" id="UP000005744">
    <property type="component" value="Unassembled WGS sequence"/>
</dbReference>
<evidence type="ECO:0000256" key="7">
    <source>
        <dbReference type="SAM" id="Phobius"/>
    </source>
</evidence>
<dbReference type="InterPro" id="IPR052155">
    <property type="entry name" value="Biofilm_reg_signaling"/>
</dbReference>
<feature type="domain" description="PAC" evidence="9">
    <location>
        <begin position="433"/>
        <end position="485"/>
    </location>
</feature>
<dbReference type="InterPro" id="IPR001633">
    <property type="entry name" value="EAL_dom"/>
</dbReference>
<dbReference type="InterPro" id="IPR035965">
    <property type="entry name" value="PAS-like_dom_sf"/>
</dbReference>
<dbReference type="InterPro" id="IPR043128">
    <property type="entry name" value="Rev_trsase/Diguanyl_cyclase"/>
</dbReference>
<feature type="domain" description="CHASE" evidence="10">
    <location>
        <begin position="98"/>
        <end position="279"/>
    </location>
</feature>
<evidence type="ECO:0000256" key="2">
    <source>
        <dbReference type="ARBA" id="ARBA00012282"/>
    </source>
</evidence>
<feature type="domain" description="EAL" evidence="11">
    <location>
        <begin position="665"/>
        <end position="920"/>
    </location>
</feature>
<dbReference type="GO" id="GO:0071111">
    <property type="term" value="F:cyclic-guanylate-specific phosphodiesterase activity"/>
    <property type="evidence" value="ECO:0007669"/>
    <property type="project" value="UniProtKB-EC"/>
</dbReference>
<name>I3CEV7_9GAMM</name>
<dbReference type="CDD" id="cd01949">
    <property type="entry name" value="GGDEF"/>
    <property type="match status" value="1"/>
</dbReference>
<evidence type="ECO:0000256" key="5">
    <source>
        <dbReference type="ARBA" id="ARBA00022989"/>
    </source>
</evidence>
<accession>I3CEV7</accession>
<dbReference type="Gene3D" id="3.30.450.20">
    <property type="entry name" value="PAS domain"/>
    <property type="match status" value="1"/>
</dbReference>
<evidence type="ECO:0000259" key="12">
    <source>
        <dbReference type="PROSITE" id="PS50887"/>
    </source>
</evidence>
<dbReference type="InterPro" id="IPR042240">
    <property type="entry name" value="CHASE_sf"/>
</dbReference>
<feature type="transmembrane region" description="Helical" evidence="7">
    <location>
        <begin position="293"/>
        <end position="313"/>
    </location>
</feature>
<dbReference type="InterPro" id="IPR000160">
    <property type="entry name" value="GGDEF_dom"/>
</dbReference>
<dbReference type="Gene3D" id="3.30.450.350">
    <property type="entry name" value="CHASE domain"/>
    <property type="match status" value="1"/>
</dbReference>
<dbReference type="HOGENOM" id="CLU_000445_70_59_6"/>
<protein>
    <recommendedName>
        <fullName evidence="2">cyclic-guanylate-specific phosphodiesterase</fullName>
        <ecNumber evidence="2">3.1.4.52</ecNumber>
    </recommendedName>
</protein>
<dbReference type="RefSeq" id="WP_002684810.1">
    <property type="nucleotide sequence ID" value="NZ_JH600070.1"/>
</dbReference>
<comment type="subcellular location">
    <subcellularLocation>
        <location evidence="1">Membrane</location>
    </subcellularLocation>
</comment>
<evidence type="ECO:0000259" key="8">
    <source>
        <dbReference type="PROSITE" id="PS50112"/>
    </source>
</evidence>